<dbReference type="InterPro" id="IPR017850">
    <property type="entry name" value="Alkaline_phosphatase_core_sf"/>
</dbReference>
<comment type="caution">
    <text evidence="4">The sequence shown here is derived from an EMBL/GenBank/DDBJ whole genome shotgun (WGS) entry which is preliminary data.</text>
</comment>
<evidence type="ECO:0000259" key="3">
    <source>
        <dbReference type="Pfam" id="PF00884"/>
    </source>
</evidence>
<keyword evidence="1" id="KW-0479">Metal-binding</keyword>
<dbReference type="GO" id="GO:0005737">
    <property type="term" value="C:cytoplasm"/>
    <property type="evidence" value="ECO:0007669"/>
    <property type="project" value="TreeGrafter"/>
</dbReference>
<dbReference type="AlphaFoldDB" id="A0A9Q2P0Z0"/>
<dbReference type="SUPFAM" id="SSF53649">
    <property type="entry name" value="Alkaline phosphatase-like"/>
    <property type="match status" value="1"/>
</dbReference>
<sequence length="508" mass="56089">MIDSSLGNAVSKPKPNTLFIVIDQLRADCVFGALATHLGLPNMRALAADAVTFSNHYSVTSPCGPSRVSLLTAQYASNHGATRNGTPLKRDTPNLATVSRQHGFDPLLFGYTDTSHDPRFLPPDDPRLFSYEELAPGFEEVVRMRLEEDSSAWEDHLRAHGYDVPPYPEMYRPVGDTPDSPALYAAEHSDTAYLTDRVIDDLGQRPPGWFGLVTYIRPHPPFVAPAPYNQMYAAADMPTAQEADDPDWHPYVATARRKSKVSSTVVGFPDLETSDATTRMIRQLYFGLATEVDHHIGRLIGWLKETGQYDDTLIVLTADHGEMLGDYGLWGKMTFHDAAFHVPLIIRAPHATVRGVTVAQPTESIDVTPTILECLGLDAPHSMDGKSLKPFLDGEAPKEWRQVSVSELDFGDPVKPTLWQMDHDLPIDAANLAVLRRGPMRFVQFAGGLPPILMDVSSGMEVRNLAKNSAHMQTMLDLMQDMLCHRMVNSDGTFSRTLITDNGVKVAS</sequence>
<evidence type="ECO:0000256" key="1">
    <source>
        <dbReference type="ARBA" id="ARBA00022723"/>
    </source>
</evidence>
<dbReference type="Proteomes" id="UP000809440">
    <property type="component" value="Unassembled WGS sequence"/>
</dbReference>
<dbReference type="Proteomes" id="UP000755667">
    <property type="component" value="Unassembled WGS sequence"/>
</dbReference>
<dbReference type="Pfam" id="PF00884">
    <property type="entry name" value="Sulfatase"/>
    <property type="match status" value="1"/>
</dbReference>
<name>A0A9Q2P0Z0_9RHOB</name>
<feature type="domain" description="Sulfatase N-terminal" evidence="3">
    <location>
        <begin position="15"/>
        <end position="376"/>
    </location>
</feature>
<accession>A0A9Q2P0Z0</accession>
<dbReference type="EMBL" id="JAFBXF010000014">
    <property type="protein sequence ID" value="MBM2418976.1"/>
    <property type="molecule type" value="Genomic_DNA"/>
</dbReference>
<proteinExistence type="predicted"/>
<dbReference type="InterPro" id="IPR000917">
    <property type="entry name" value="Sulfatase_N"/>
</dbReference>
<dbReference type="GO" id="GO:0046872">
    <property type="term" value="F:metal ion binding"/>
    <property type="evidence" value="ECO:0007669"/>
    <property type="project" value="UniProtKB-KW"/>
</dbReference>
<evidence type="ECO:0000313" key="5">
    <source>
        <dbReference type="EMBL" id="MBM2418976.1"/>
    </source>
</evidence>
<dbReference type="OrthoDB" id="9795675at2"/>
<keyword evidence="2 4" id="KW-0378">Hydrolase</keyword>
<dbReference type="EMBL" id="JAFBXE010000014">
    <property type="protein sequence ID" value="MBM2414305.1"/>
    <property type="molecule type" value="Genomic_DNA"/>
</dbReference>
<dbReference type="PANTHER" id="PTHR45953:SF1">
    <property type="entry name" value="IDURONATE 2-SULFATASE"/>
    <property type="match status" value="1"/>
</dbReference>
<gene>
    <name evidence="4" type="ORF">JQX41_18460</name>
    <name evidence="5" type="ORF">JQX48_18480</name>
</gene>
<dbReference type="RefSeq" id="WP_085627653.1">
    <property type="nucleotide sequence ID" value="NZ_JAFBWU010000014.1"/>
</dbReference>
<evidence type="ECO:0000313" key="4">
    <source>
        <dbReference type="EMBL" id="MBM2414305.1"/>
    </source>
</evidence>
<keyword evidence="7" id="KW-1185">Reference proteome</keyword>
<evidence type="ECO:0000256" key="2">
    <source>
        <dbReference type="ARBA" id="ARBA00022801"/>
    </source>
</evidence>
<evidence type="ECO:0000313" key="6">
    <source>
        <dbReference type="Proteomes" id="UP000755667"/>
    </source>
</evidence>
<dbReference type="PANTHER" id="PTHR45953">
    <property type="entry name" value="IDURONATE 2-SULFATASE"/>
    <property type="match status" value="1"/>
</dbReference>
<protein>
    <submittedName>
        <fullName evidence="4">Sulfatase-like hydrolase/transferase</fullName>
    </submittedName>
</protein>
<reference evidence="4 7" key="1">
    <citation type="submission" date="2021-01" db="EMBL/GenBank/DDBJ databases">
        <title>Diatom-associated Roseobacters Show Island Model of Population Structure.</title>
        <authorList>
            <person name="Qu L."/>
            <person name="Feng X."/>
            <person name="Chen Y."/>
            <person name="Li L."/>
            <person name="Wang X."/>
            <person name="Hu Z."/>
            <person name="Wang H."/>
            <person name="Luo H."/>
        </authorList>
    </citation>
    <scope>NUCLEOTIDE SEQUENCE</scope>
    <source>
        <strain evidence="5 7">CC28-63</strain>
        <strain evidence="4">CC28-69</strain>
    </source>
</reference>
<dbReference type="Gene3D" id="3.40.720.10">
    <property type="entry name" value="Alkaline Phosphatase, subunit A"/>
    <property type="match status" value="1"/>
</dbReference>
<organism evidence="4 6">
    <name type="scientific">Marivita cryptomonadis</name>
    <dbReference type="NCBI Taxonomy" id="505252"/>
    <lineage>
        <taxon>Bacteria</taxon>
        <taxon>Pseudomonadati</taxon>
        <taxon>Pseudomonadota</taxon>
        <taxon>Alphaproteobacteria</taxon>
        <taxon>Rhodobacterales</taxon>
        <taxon>Roseobacteraceae</taxon>
        <taxon>Marivita</taxon>
    </lineage>
</organism>
<dbReference type="GeneID" id="62639386"/>
<evidence type="ECO:0000313" key="7">
    <source>
        <dbReference type="Proteomes" id="UP000809440"/>
    </source>
</evidence>
<dbReference type="GO" id="GO:0008484">
    <property type="term" value="F:sulfuric ester hydrolase activity"/>
    <property type="evidence" value="ECO:0007669"/>
    <property type="project" value="TreeGrafter"/>
</dbReference>